<evidence type="ECO:0000256" key="2">
    <source>
        <dbReference type="SAM" id="Phobius"/>
    </source>
</evidence>
<keyword evidence="2" id="KW-0812">Transmembrane</keyword>
<gene>
    <name evidence="3" type="ORF">JR316_007931</name>
</gene>
<proteinExistence type="predicted"/>
<comment type="caution">
    <text evidence="3">The sequence shown here is derived from an EMBL/GenBank/DDBJ whole genome shotgun (WGS) entry which is preliminary data.</text>
</comment>
<evidence type="ECO:0000256" key="1">
    <source>
        <dbReference type="SAM" id="MobiDB-lite"/>
    </source>
</evidence>
<feature type="region of interest" description="Disordered" evidence="1">
    <location>
        <begin position="101"/>
        <end position="120"/>
    </location>
</feature>
<name>A0A8H7XXT8_PSICU</name>
<feature type="transmembrane region" description="Helical" evidence="2">
    <location>
        <begin position="12"/>
        <end position="32"/>
    </location>
</feature>
<organism evidence="3">
    <name type="scientific">Psilocybe cubensis</name>
    <name type="common">Psychedelic mushroom</name>
    <name type="synonym">Stropharia cubensis</name>
    <dbReference type="NCBI Taxonomy" id="181762"/>
    <lineage>
        <taxon>Eukaryota</taxon>
        <taxon>Fungi</taxon>
        <taxon>Dikarya</taxon>
        <taxon>Basidiomycota</taxon>
        <taxon>Agaricomycotina</taxon>
        <taxon>Agaricomycetes</taxon>
        <taxon>Agaricomycetidae</taxon>
        <taxon>Agaricales</taxon>
        <taxon>Agaricineae</taxon>
        <taxon>Strophariaceae</taxon>
        <taxon>Psilocybe</taxon>
    </lineage>
</organism>
<accession>A0A8H7XXT8</accession>
<dbReference type="AlphaFoldDB" id="A0A8H7XXT8"/>
<reference evidence="3" key="1">
    <citation type="submission" date="2021-02" db="EMBL/GenBank/DDBJ databases">
        <title>Psilocybe cubensis genome.</title>
        <authorList>
            <person name="Mckernan K.J."/>
            <person name="Crawford S."/>
            <person name="Trippe A."/>
            <person name="Kane L.T."/>
            <person name="Mclaughlin S."/>
        </authorList>
    </citation>
    <scope>NUCLEOTIDE SEQUENCE [LARGE SCALE GENOMIC DNA]</scope>
    <source>
        <strain evidence="3">MGC-MH-2018</strain>
    </source>
</reference>
<evidence type="ECO:0000313" key="3">
    <source>
        <dbReference type="EMBL" id="KAG5167580.1"/>
    </source>
</evidence>
<dbReference type="EMBL" id="JAFIQS010000007">
    <property type="protein sequence ID" value="KAG5167580.1"/>
    <property type="molecule type" value="Genomic_DNA"/>
</dbReference>
<keyword evidence="2" id="KW-0472">Membrane</keyword>
<sequence length="153" mass="17034">MIRAALRSGQQYYLMCVCADILVAGLVLTPTVPQTYRTMFMVPNLALYSSMACRVFRNLKITGDKVDHAMSDLLFKNFGPVEFPNRSNRPSASMSAYIASPTSTLHLPPPDVRVRSVSTTSLRPRDGEVERYSILKVKPASRSAVISRPERNP</sequence>
<protein>
    <submittedName>
        <fullName evidence="3">Uncharacterized protein</fullName>
    </submittedName>
</protein>
<keyword evidence="2" id="KW-1133">Transmembrane helix</keyword>